<dbReference type="Proteomes" id="UP000289954">
    <property type="component" value="Unassembled WGS sequence"/>
</dbReference>
<protein>
    <submittedName>
        <fullName evidence="5">Methyltransferase</fullName>
    </submittedName>
</protein>
<dbReference type="GO" id="GO:0032259">
    <property type="term" value="P:methylation"/>
    <property type="evidence" value="ECO:0007669"/>
    <property type="project" value="UniProtKB-KW"/>
</dbReference>
<gene>
    <name evidence="5" type="ORF">CBZ_00300</name>
</gene>
<dbReference type="CDD" id="cd02440">
    <property type="entry name" value="AdoMet_MTases"/>
    <property type="match status" value="1"/>
</dbReference>
<keyword evidence="2 5" id="KW-0808">Transferase</keyword>
<evidence type="ECO:0000313" key="5">
    <source>
        <dbReference type="EMBL" id="GCE74974.1"/>
    </source>
</evidence>
<proteinExistence type="predicted"/>
<comment type="caution">
    <text evidence="5">The sequence shown here is derived from an EMBL/GenBank/DDBJ whole genome shotgun (WGS) entry which is preliminary data.</text>
</comment>
<dbReference type="SUPFAM" id="SSF53335">
    <property type="entry name" value="S-adenosyl-L-methionine-dependent methyltransferases"/>
    <property type="match status" value="1"/>
</dbReference>
<evidence type="ECO:0000313" key="6">
    <source>
        <dbReference type="Proteomes" id="UP000289954"/>
    </source>
</evidence>
<keyword evidence="3" id="KW-0949">S-adenosyl-L-methionine</keyword>
<accession>A0A402DLG1</accession>
<reference evidence="5 6" key="1">
    <citation type="submission" date="2019-01" db="EMBL/GenBank/DDBJ databases">
        <title>Draft genome sequence of Cellulomonas takizawaensis strain TKZ-21.</title>
        <authorList>
            <person name="Yamamura H."/>
            <person name="Hayashi T."/>
            <person name="Hamada M."/>
            <person name="Serisawa Y."/>
            <person name="Matsuyama K."/>
            <person name="Nakagawa Y."/>
            <person name="Otoguro M."/>
            <person name="Yanagida F."/>
            <person name="Hayakawa M."/>
        </authorList>
    </citation>
    <scope>NUCLEOTIDE SEQUENCE [LARGE SCALE GENOMIC DNA]</scope>
    <source>
        <strain evidence="5 6">NBRC12680</strain>
    </source>
</reference>
<dbReference type="PANTHER" id="PTHR43464:SF19">
    <property type="entry name" value="UBIQUINONE BIOSYNTHESIS O-METHYLTRANSFERASE, MITOCHONDRIAL"/>
    <property type="match status" value="1"/>
</dbReference>
<dbReference type="Gene3D" id="3.40.50.150">
    <property type="entry name" value="Vaccinia Virus protein VP39"/>
    <property type="match status" value="1"/>
</dbReference>
<keyword evidence="6" id="KW-1185">Reference proteome</keyword>
<evidence type="ECO:0000256" key="3">
    <source>
        <dbReference type="ARBA" id="ARBA00022691"/>
    </source>
</evidence>
<dbReference type="InterPro" id="IPR029063">
    <property type="entry name" value="SAM-dependent_MTases_sf"/>
</dbReference>
<dbReference type="RefSeq" id="WP_130779606.1">
    <property type="nucleotide sequence ID" value="NZ_BIMR01000004.1"/>
</dbReference>
<organism evidence="5 6">
    <name type="scientific">Cellulomonas biazotea</name>
    <dbReference type="NCBI Taxonomy" id="1709"/>
    <lineage>
        <taxon>Bacteria</taxon>
        <taxon>Bacillati</taxon>
        <taxon>Actinomycetota</taxon>
        <taxon>Actinomycetes</taxon>
        <taxon>Micrococcales</taxon>
        <taxon>Cellulomonadaceae</taxon>
        <taxon>Cellulomonas</taxon>
    </lineage>
</organism>
<dbReference type="Pfam" id="PF13649">
    <property type="entry name" value="Methyltransf_25"/>
    <property type="match status" value="1"/>
</dbReference>
<dbReference type="InterPro" id="IPR041698">
    <property type="entry name" value="Methyltransf_25"/>
</dbReference>
<evidence type="ECO:0000256" key="1">
    <source>
        <dbReference type="ARBA" id="ARBA00022603"/>
    </source>
</evidence>
<keyword evidence="1 5" id="KW-0489">Methyltransferase</keyword>
<dbReference type="OrthoDB" id="9805171at2"/>
<name>A0A402DLG1_9CELL</name>
<dbReference type="AlphaFoldDB" id="A0A402DLG1"/>
<feature type="domain" description="Methyltransferase" evidence="4">
    <location>
        <begin position="45"/>
        <end position="137"/>
    </location>
</feature>
<evidence type="ECO:0000256" key="2">
    <source>
        <dbReference type="ARBA" id="ARBA00022679"/>
    </source>
</evidence>
<evidence type="ECO:0000259" key="4">
    <source>
        <dbReference type="Pfam" id="PF13649"/>
    </source>
</evidence>
<dbReference type="PANTHER" id="PTHR43464">
    <property type="entry name" value="METHYLTRANSFERASE"/>
    <property type="match status" value="1"/>
</dbReference>
<dbReference type="GO" id="GO:0008168">
    <property type="term" value="F:methyltransferase activity"/>
    <property type="evidence" value="ECO:0007669"/>
    <property type="project" value="UniProtKB-KW"/>
</dbReference>
<dbReference type="EMBL" id="BIMR01000004">
    <property type="protein sequence ID" value="GCE74974.1"/>
    <property type="molecule type" value="Genomic_DNA"/>
</dbReference>
<sequence length="247" mass="26890">MPDDLFDDPRLVALYDPLDPDRADLDVYADLVDELVPPRDGARRVLDVGCGTGTFAVLLAARGVEVVGVDPSAASLALARAKPGADRVRWWLGDATTLPPLQVDVAVMTGNVAQVFVADADWDATLRGLHAAVRPGGHLVLETRVPAREAWRSWVRDETWSRDDVPGVGVVEHWLDLVEVNGPLVTFRGTYVFASDGAVRTSDSTLRFRERGEVERSLAAAGFTAVDVRDAPDRPGLEWVFVARREA</sequence>